<comment type="function">
    <text evidence="6">Involved in the maturation of mitochondrial 4Fe-4S proteins functioning late in the iron-sulfur cluster assembly pathway. May be involved in the binding of an intermediate of Fe/S cluster assembly.</text>
</comment>
<proteinExistence type="inferred from homology"/>
<dbReference type="EMBL" id="CAJEWN010001422">
    <property type="protein sequence ID" value="CAD2197337.1"/>
    <property type="molecule type" value="Genomic_DNA"/>
</dbReference>
<gene>
    <name evidence="12" type="ORF">MENT_LOCUS50575</name>
</gene>
<dbReference type="GO" id="GO:0120510">
    <property type="term" value="C:mitochondrial [4Fe-4S] assembly complex"/>
    <property type="evidence" value="ECO:0007669"/>
    <property type="project" value="UniProtKB-ARBA"/>
</dbReference>
<dbReference type="GO" id="GO:0016226">
    <property type="term" value="P:iron-sulfur cluster assembly"/>
    <property type="evidence" value="ECO:0007669"/>
    <property type="project" value="InterPro"/>
</dbReference>
<dbReference type="Gene3D" id="2.60.300.12">
    <property type="entry name" value="HesB-like domain"/>
    <property type="match status" value="1"/>
</dbReference>
<keyword evidence="4" id="KW-0408">Iron</keyword>
<organism evidence="12 13">
    <name type="scientific">Meloidogyne enterolobii</name>
    <name type="common">Root-knot nematode worm</name>
    <name type="synonym">Meloidogyne mayaguensis</name>
    <dbReference type="NCBI Taxonomy" id="390850"/>
    <lineage>
        <taxon>Eukaryota</taxon>
        <taxon>Metazoa</taxon>
        <taxon>Ecdysozoa</taxon>
        <taxon>Nematoda</taxon>
        <taxon>Chromadorea</taxon>
        <taxon>Rhabditida</taxon>
        <taxon>Tylenchina</taxon>
        <taxon>Tylenchomorpha</taxon>
        <taxon>Tylenchoidea</taxon>
        <taxon>Meloidogynidae</taxon>
        <taxon>Meloidogyninae</taxon>
        <taxon>Meloidogyne</taxon>
    </lineage>
</organism>
<comment type="similarity">
    <text evidence="2">Belongs to the HesB/IscA family.</text>
</comment>
<dbReference type="PANTHER" id="PTHR43011">
    <property type="entry name" value="IRON-SULFUR CLUSTER ASSEMBLY 2 HOMOLOG, MITOCHONDRIAL"/>
    <property type="match status" value="1"/>
</dbReference>
<evidence type="ECO:0000313" key="12">
    <source>
        <dbReference type="EMBL" id="CAD2197337.1"/>
    </source>
</evidence>
<evidence type="ECO:0000256" key="2">
    <source>
        <dbReference type="ARBA" id="ARBA00006718"/>
    </source>
</evidence>
<feature type="domain" description="Core" evidence="11">
    <location>
        <begin position="36"/>
        <end position="135"/>
    </location>
</feature>
<evidence type="ECO:0000256" key="3">
    <source>
        <dbReference type="ARBA" id="ARBA00022723"/>
    </source>
</evidence>
<evidence type="ECO:0000256" key="7">
    <source>
        <dbReference type="ARBA" id="ARBA00073313"/>
    </source>
</evidence>
<dbReference type="Gene3D" id="1.25.40.10">
    <property type="entry name" value="Tetratricopeptide repeat domain"/>
    <property type="match status" value="2"/>
</dbReference>
<dbReference type="GO" id="GO:0051539">
    <property type="term" value="F:4 iron, 4 sulfur cluster binding"/>
    <property type="evidence" value="ECO:0007669"/>
    <property type="project" value="TreeGrafter"/>
</dbReference>
<evidence type="ECO:0000256" key="6">
    <source>
        <dbReference type="ARBA" id="ARBA00057540"/>
    </source>
</evidence>
<keyword evidence="10" id="KW-0175">Coiled coil</keyword>
<dbReference type="GO" id="GO:0051537">
    <property type="term" value="F:2 iron, 2 sulfur cluster binding"/>
    <property type="evidence" value="ECO:0007669"/>
    <property type="project" value="TreeGrafter"/>
</dbReference>
<sequence>MISRQALMLRPLIKNRVNLLNFYFPSSSSSSKDNFLIVTEKAINQLGKVSSPGENLRISVDSGGCSGFEYKMILDKEINAKEDEIIKFSNGASVVIDKISLEFIRGSKLDYSEDLMRAAFRIIDNPKATNGCSCGASFSPKEIFNMLIINRFGLPFNIYLNNYRFQLIITRKFLNNFVVKIAPRIENNLFFSSKYLENKEYFDQKQNYKKFKIWRGMWAFTFFGIFGWEDWKKLDDDPLKDKVKWAMLHRKYKRYDNAVEELNKALKEAQELGNQKYITRIYDELANTFYESTDFEKAENLFRLVIHRLITIHQKTESSPEFIVISLKLAEIFAKKGDAVSADIGYKHCLKKQIEESDKALGKFYISHGAHIELKNPMDEIGLDFTEPFALLGMCFHEYGLFLVDFYPERLDEAKEYINEALKISYKIYGVNSSHALNIIVTFSGRCILKNQFKIARDYLEMGIGRVLVQPENENMILSYYCCYSEALFHTGEKELAIDYAERAVNLAKEEAVDPSVREYVNDFAKQIRRDASRSKRSENSLLKWPF</sequence>
<keyword evidence="3" id="KW-0479">Metal-binding</keyword>
<comment type="caution">
    <text evidence="12">The sequence shown here is derived from an EMBL/GenBank/DDBJ whole genome shotgun (WGS) entry which is preliminary data.</text>
</comment>
<evidence type="ECO:0000313" key="13">
    <source>
        <dbReference type="Proteomes" id="UP000580250"/>
    </source>
</evidence>
<dbReference type="NCBIfam" id="TIGR00049">
    <property type="entry name" value="iron-sulfur cluster assembly accessory protein"/>
    <property type="match status" value="1"/>
</dbReference>
<evidence type="ECO:0000259" key="11">
    <source>
        <dbReference type="Pfam" id="PF01521"/>
    </source>
</evidence>
<dbReference type="Proteomes" id="UP000580250">
    <property type="component" value="Unassembled WGS sequence"/>
</dbReference>
<dbReference type="SUPFAM" id="SSF81901">
    <property type="entry name" value="HCP-like"/>
    <property type="match status" value="1"/>
</dbReference>
<comment type="subunit">
    <text evidence="9">Heterotetramer; forms a dimer of dimers with IBA57. Interacts with [2Fe-2S]-ISCA2 forming the heterodimer [2Fe- 2S]-ISCA2-IBA57 complex; [2Fe-2S] cluster binding is absolutely required to promote the complex formation.</text>
</comment>
<dbReference type="GO" id="GO:0005506">
    <property type="term" value="F:iron ion binding"/>
    <property type="evidence" value="ECO:0007669"/>
    <property type="project" value="TreeGrafter"/>
</dbReference>
<evidence type="ECO:0000256" key="4">
    <source>
        <dbReference type="ARBA" id="ARBA00023004"/>
    </source>
</evidence>
<dbReference type="InterPro" id="IPR016092">
    <property type="entry name" value="ATAP"/>
</dbReference>
<evidence type="ECO:0000256" key="9">
    <source>
        <dbReference type="ARBA" id="ARBA00093471"/>
    </source>
</evidence>
<dbReference type="FunFam" id="2.60.300.12:FF:000006">
    <property type="entry name" value="Iron-sulfur cluster assembly 2 mitochondrial"/>
    <property type="match status" value="1"/>
</dbReference>
<evidence type="ECO:0000256" key="1">
    <source>
        <dbReference type="ARBA" id="ARBA00004173"/>
    </source>
</evidence>
<protein>
    <recommendedName>
        <fullName evidence="7">Iron-sulfur cluster assembly 2 homolog, mitochondrial</fullName>
    </recommendedName>
    <alternativeName>
        <fullName evidence="8">HESB-like domain-containing protein 1</fullName>
    </alternativeName>
</protein>
<dbReference type="OrthoDB" id="5986190at2759"/>
<dbReference type="PANTHER" id="PTHR43011:SF1">
    <property type="entry name" value="IRON-SULFUR CLUSTER ASSEMBLY 2 HOMOLOG, MITOCHONDRIAL"/>
    <property type="match status" value="1"/>
</dbReference>
<dbReference type="Pfam" id="PF01521">
    <property type="entry name" value="Fe-S_biosyn"/>
    <property type="match status" value="1"/>
</dbReference>
<reference evidence="12 13" key="1">
    <citation type="submission" date="2020-08" db="EMBL/GenBank/DDBJ databases">
        <authorList>
            <person name="Koutsovoulos G."/>
            <person name="Danchin GJ E."/>
        </authorList>
    </citation>
    <scope>NUCLEOTIDE SEQUENCE [LARGE SCALE GENOMIC DNA]</scope>
</reference>
<name>A0A6V7XEG5_MELEN</name>
<accession>A0A6V7XEG5</accession>
<evidence type="ECO:0000256" key="8">
    <source>
        <dbReference type="ARBA" id="ARBA00077082"/>
    </source>
</evidence>
<evidence type="ECO:0000256" key="5">
    <source>
        <dbReference type="ARBA" id="ARBA00023128"/>
    </source>
</evidence>
<dbReference type="InterPro" id="IPR035903">
    <property type="entry name" value="HesB-like_dom_sf"/>
</dbReference>
<feature type="coiled-coil region" evidence="10">
    <location>
        <begin position="248"/>
        <end position="275"/>
    </location>
</feature>
<dbReference type="SUPFAM" id="SSF89360">
    <property type="entry name" value="HesB-like domain"/>
    <property type="match status" value="1"/>
</dbReference>
<dbReference type="AlphaFoldDB" id="A0A6V7XEG5"/>
<comment type="subcellular location">
    <subcellularLocation>
        <location evidence="1">Mitochondrion</location>
    </subcellularLocation>
</comment>
<dbReference type="InterPro" id="IPR000361">
    <property type="entry name" value="ATAP_core_dom"/>
</dbReference>
<keyword evidence="5" id="KW-0496">Mitochondrion</keyword>
<dbReference type="InterPro" id="IPR011990">
    <property type="entry name" value="TPR-like_helical_dom_sf"/>
</dbReference>
<dbReference type="SUPFAM" id="SSF48452">
    <property type="entry name" value="TPR-like"/>
    <property type="match status" value="1"/>
</dbReference>
<evidence type="ECO:0000256" key="10">
    <source>
        <dbReference type="SAM" id="Coils"/>
    </source>
</evidence>